<dbReference type="Proteomes" id="UP001160130">
    <property type="component" value="Unassembled WGS sequence"/>
</dbReference>
<reference evidence="2 3" key="1">
    <citation type="submission" date="2023-04" db="EMBL/GenBank/DDBJ databases">
        <title>Forest soil microbial communities from Buena Vista Peninsula, Colon Province, Panama.</title>
        <authorList>
            <person name="Bouskill N."/>
        </authorList>
    </citation>
    <scope>NUCLEOTIDE SEQUENCE [LARGE SCALE GENOMIC DNA]</scope>
    <source>
        <strain evidence="2 3">AC80</strain>
    </source>
</reference>
<evidence type="ECO:0000313" key="2">
    <source>
        <dbReference type="EMBL" id="MDH6194595.1"/>
    </source>
</evidence>
<accession>A0ABT6KV54</accession>
<gene>
    <name evidence="2" type="ORF">M2272_001224</name>
</gene>
<evidence type="ECO:0000313" key="3">
    <source>
        <dbReference type="Proteomes" id="UP001160130"/>
    </source>
</evidence>
<proteinExistence type="predicted"/>
<feature type="transmembrane region" description="Helical" evidence="1">
    <location>
        <begin position="6"/>
        <end position="31"/>
    </location>
</feature>
<keyword evidence="1" id="KW-1133">Transmembrane helix</keyword>
<dbReference type="RefSeq" id="WP_280831271.1">
    <property type="nucleotide sequence ID" value="NZ_JARXVE010000002.1"/>
</dbReference>
<keyword evidence="3" id="KW-1185">Reference proteome</keyword>
<comment type="caution">
    <text evidence="2">The sequence shown here is derived from an EMBL/GenBank/DDBJ whole genome shotgun (WGS) entry which is preliminary data.</text>
</comment>
<organism evidence="2 3">
    <name type="scientific">Mycolicibacterium frederiksbergense</name>
    <dbReference type="NCBI Taxonomy" id="117567"/>
    <lineage>
        <taxon>Bacteria</taxon>
        <taxon>Bacillati</taxon>
        <taxon>Actinomycetota</taxon>
        <taxon>Actinomycetes</taxon>
        <taxon>Mycobacteriales</taxon>
        <taxon>Mycobacteriaceae</taxon>
        <taxon>Mycolicibacterium</taxon>
    </lineage>
</organism>
<protein>
    <submittedName>
        <fullName evidence="2">Uncharacterized protein</fullName>
    </submittedName>
</protein>
<dbReference type="EMBL" id="JARXVE010000002">
    <property type="protein sequence ID" value="MDH6194595.1"/>
    <property type="molecule type" value="Genomic_DNA"/>
</dbReference>
<keyword evidence="1" id="KW-0812">Transmembrane</keyword>
<sequence length="154" mass="17593">MASEIAVALIGGGAGLATGIVGTLFAPWATWRFEERRLARQRRIERIEEWKEGVADLRDDELRHGKPFKRMRPLHEQGNIAAPPAFDTYVPSPDLIDLSTKSWWGTLKLELSDQKRRDIQELNRLALDQRMGVLPGRLAEEINLIERNVWKLLG</sequence>
<evidence type="ECO:0000256" key="1">
    <source>
        <dbReference type="SAM" id="Phobius"/>
    </source>
</evidence>
<name>A0ABT6KV54_9MYCO</name>
<keyword evidence="1" id="KW-0472">Membrane</keyword>